<keyword evidence="2" id="KW-1133">Transmembrane helix</keyword>
<feature type="region of interest" description="Disordered" evidence="1">
    <location>
        <begin position="26"/>
        <end position="105"/>
    </location>
</feature>
<comment type="caution">
    <text evidence="3">The sequence shown here is derived from an EMBL/GenBank/DDBJ whole genome shotgun (WGS) entry which is preliminary data.</text>
</comment>
<reference evidence="4" key="1">
    <citation type="journal article" date="2019" name="Int. J. Syst. Evol. Microbiol.">
        <title>The Global Catalogue of Microorganisms (GCM) 10K type strain sequencing project: providing services to taxonomists for standard genome sequencing and annotation.</title>
        <authorList>
            <consortium name="The Broad Institute Genomics Platform"/>
            <consortium name="The Broad Institute Genome Sequencing Center for Infectious Disease"/>
            <person name="Wu L."/>
            <person name="Ma J."/>
        </authorList>
    </citation>
    <scope>NUCLEOTIDE SEQUENCE [LARGE SCALE GENOMIC DNA]</scope>
    <source>
        <strain evidence="4">CGMCC 4.7152</strain>
    </source>
</reference>
<dbReference type="Proteomes" id="UP001595912">
    <property type="component" value="Unassembled WGS sequence"/>
</dbReference>
<organism evidence="3 4">
    <name type="scientific">Dactylosporangium cerinum</name>
    <dbReference type="NCBI Taxonomy" id="1434730"/>
    <lineage>
        <taxon>Bacteria</taxon>
        <taxon>Bacillati</taxon>
        <taxon>Actinomycetota</taxon>
        <taxon>Actinomycetes</taxon>
        <taxon>Micromonosporales</taxon>
        <taxon>Micromonosporaceae</taxon>
        <taxon>Dactylosporangium</taxon>
    </lineage>
</organism>
<proteinExistence type="predicted"/>
<protein>
    <submittedName>
        <fullName evidence="3">Uncharacterized protein</fullName>
    </submittedName>
</protein>
<sequence length="105" mass="10976">MGLWWVVAAVLIAASAAGTAFVVRRRRRPRTRAETLRAARDAMQGLRAADSRTRRRKDVGRSETASRRDRYSAGLAENVTYSDAADYSSGDSGGGGGGGGGGGSD</sequence>
<dbReference type="RefSeq" id="WP_380113727.1">
    <property type="nucleotide sequence ID" value="NZ_JBHSIU010000010.1"/>
</dbReference>
<keyword evidence="4" id="KW-1185">Reference proteome</keyword>
<dbReference type="EMBL" id="JBHSIU010000010">
    <property type="protein sequence ID" value="MFC4997498.1"/>
    <property type="molecule type" value="Genomic_DNA"/>
</dbReference>
<feature type="transmembrane region" description="Helical" evidence="2">
    <location>
        <begin position="6"/>
        <end position="23"/>
    </location>
</feature>
<feature type="compositionally biased region" description="Gly residues" evidence="1">
    <location>
        <begin position="91"/>
        <end position="105"/>
    </location>
</feature>
<keyword evidence="2" id="KW-0472">Membrane</keyword>
<evidence type="ECO:0000313" key="4">
    <source>
        <dbReference type="Proteomes" id="UP001595912"/>
    </source>
</evidence>
<accession>A0ABV9VQG5</accession>
<evidence type="ECO:0000256" key="1">
    <source>
        <dbReference type="SAM" id="MobiDB-lite"/>
    </source>
</evidence>
<keyword evidence="2" id="KW-0812">Transmembrane</keyword>
<feature type="compositionally biased region" description="Basic and acidic residues" evidence="1">
    <location>
        <begin position="31"/>
        <end position="40"/>
    </location>
</feature>
<evidence type="ECO:0000313" key="3">
    <source>
        <dbReference type="EMBL" id="MFC4997498.1"/>
    </source>
</evidence>
<evidence type="ECO:0000256" key="2">
    <source>
        <dbReference type="SAM" id="Phobius"/>
    </source>
</evidence>
<gene>
    <name evidence="3" type="ORF">ACFPIJ_06640</name>
</gene>
<name>A0ABV9VQG5_9ACTN</name>
<feature type="compositionally biased region" description="Basic and acidic residues" evidence="1">
    <location>
        <begin position="59"/>
        <end position="71"/>
    </location>
</feature>